<proteinExistence type="predicted"/>
<dbReference type="GO" id="GO:0000160">
    <property type="term" value="P:phosphorelay signal transduction system"/>
    <property type="evidence" value="ECO:0007669"/>
    <property type="project" value="InterPro"/>
</dbReference>
<name>I0K7H0_9BACT</name>
<dbReference type="OrthoDB" id="958614at2"/>
<dbReference type="InterPro" id="IPR001789">
    <property type="entry name" value="Sig_transdc_resp-reg_receiver"/>
</dbReference>
<dbReference type="EMBL" id="HE796683">
    <property type="protein sequence ID" value="CCH00073.1"/>
    <property type="molecule type" value="Genomic_DNA"/>
</dbReference>
<dbReference type="AlphaFoldDB" id="I0K7H0"/>
<dbReference type="HOGENOM" id="CLU_000445_69_17_10"/>
<keyword evidence="4" id="KW-1185">Reference proteome</keyword>
<dbReference type="RefSeq" id="WP_015331172.1">
    <property type="nucleotide sequence ID" value="NC_020054.1"/>
</dbReference>
<reference evidence="3 4" key="1">
    <citation type="journal article" date="2012" name="J. Bacteriol.">
        <title>Genome Sequence of Fibrella aestuarina BUZ 2T, a Filamentous Marine Bacterium.</title>
        <authorList>
            <person name="Filippini M."/>
            <person name="Qi W."/>
            <person name="Blom J."/>
            <person name="Goesmann A."/>
            <person name="Smits T.H."/>
            <person name="Bagheri H.C."/>
        </authorList>
    </citation>
    <scope>NUCLEOTIDE SEQUENCE [LARGE SCALE GENOMIC DNA]</scope>
    <source>
        <strain evidence="4">BUZ 2T</strain>
    </source>
</reference>
<evidence type="ECO:0000313" key="4">
    <source>
        <dbReference type="Proteomes" id="UP000011058"/>
    </source>
</evidence>
<evidence type="ECO:0000259" key="2">
    <source>
        <dbReference type="PROSITE" id="PS50110"/>
    </source>
</evidence>
<dbReference type="PROSITE" id="PS50110">
    <property type="entry name" value="RESPONSE_REGULATORY"/>
    <property type="match status" value="1"/>
</dbReference>
<dbReference type="STRING" id="1166018.FAES_2064"/>
<dbReference type="eggNOG" id="COG0784">
    <property type="taxonomic scope" value="Bacteria"/>
</dbReference>
<dbReference type="InterPro" id="IPR011006">
    <property type="entry name" value="CheY-like_superfamily"/>
</dbReference>
<gene>
    <name evidence="3" type="ORF">FAES_2064</name>
</gene>
<organism evidence="3 4">
    <name type="scientific">Fibrella aestuarina BUZ 2</name>
    <dbReference type="NCBI Taxonomy" id="1166018"/>
    <lineage>
        <taxon>Bacteria</taxon>
        <taxon>Pseudomonadati</taxon>
        <taxon>Bacteroidota</taxon>
        <taxon>Cytophagia</taxon>
        <taxon>Cytophagales</taxon>
        <taxon>Spirosomataceae</taxon>
        <taxon>Fibrella</taxon>
    </lineage>
</organism>
<evidence type="ECO:0000313" key="3">
    <source>
        <dbReference type="EMBL" id="CCH00073.1"/>
    </source>
</evidence>
<dbReference type="Pfam" id="PF00072">
    <property type="entry name" value="Response_reg"/>
    <property type="match status" value="1"/>
</dbReference>
<dbReference type="PANTHER" id="PTHR44520">
    <property type="entry name" value="RESPONSE REGULATOR RCP1-RELATED"/>
    <property type="match status" value="1"/>
</dbReference>
<dbReference type="SMART" id="SM00448">
    <property type="entry name" value="REC"/>
    <property type="match status" value="1"/>
</dbReference>
<dbReference type="SUPFAM" id="SSF52172">
    <property type="entry name" value="CheY-like"/>
    <property type="match status" value="1"/>
</dbReference>
<dbReference type="Gene3D" id="3.40.50.2300">
    <property type="match status" value="1"/>
</dbReference>
<sequence>MSAHGPILIIEDDEDDQYMINLSLERLNVSNPRLFFSNGQEALTYLEVTTELPFLILCDVNMPLMNGLELRQCITDNETLKRKSIPFVFFTTASNPELVRAAYDETVQGFFKKSTTFGSLQEQIGLIIAYWQNCLHPNNC</sequence>
<protein>
    <submittedName>
        <fullName evidence="3">Response regulator receiver protein</fullName>
    </submittedName>
</protein>
<feature type="domain" description="Response regulatory" evidence="2">
    <location>
        <begin position="6"/>
        <end position="128"/>
    </location>
</feature>
<evidence type="ECO:0000256" key="1">
    <source>
        <dbReference type="PROSITE-ProRule" id="PRU00169"/>
    </source>
</evidence>
<accession>I0K7H0</accession>
<keyword evidence="1" id="KW-0597">Phosphoprotein</keyword>
<dbReference type="KEGG" id="fae:FAES_2064"/>
<dbReference type="InterPro" id="IPR052893">
    <property type="entry name" value="TCS_response_regulator"/>
</dbReference>
<dbReference type="PANTHER" id="PTHR44520:SF2">
    <property type="entry name" value="RESPONSE REGULATOR RCP1"/>
    <property type="match status" value="1"/>
</dbReference>
<feature type="modified residue" description="4-aspartylphosphate" evidence="1">
    <location>
        <position position="59"/>
    </location>
</feature>
<dbReference type="Proteomes" id="UP000011058">
    <property type="component" value="Chromosome"/>
</dbReference>